<dbReference type="OrthoDB" id="3821113at2759"/>
<dbReference type="AlphaFoldDB" id="A0A9P5R2Y5"/>
<dbReference type="Pfam" id="PF03643">
    <property type="entry name" value="Vps26"/>
    <property type="match status" value="1"/>
</dbReference>
<evidence type="ECO:0000313" key="3">
    <source>
        <dbReference type="Proteomes" id="UP000748756"/>
    </source>
</evidence>
<dbReference type="InterPro" id="IPR014752">
    <property type="entry name" value="Arrestin-like_C"/>
</dbReference>
<comment type="similarity">
    <text evidence="1">Belongs to the VPS26 family.</text>
</comment>
<gene>
    <name evidence="2" type="primary">VPS26B_2</name>
    <name evidence="2" type="ORF">BG015_006170</name>
</gene>
<dbReference type="PANTHER" id="PTHR12233">
    <property type="entry name" value="VACUOLAR PROTEIN SORTING 26 RELATED"/>
    <property type="match status" value="1"/>
</dbReference>
<dbReference type="EMBL" id="JAAAUQ010002902">
    <property type="protein sequence ID" value="KAF9120065.1"/>
    <property type="molecule type" value="Genomic_DNA"/>
</dbReference>
<protein>
    <submittedName>
        <fullName evidence="2">Vacuolar protein sorting-associated protein 26B</fullName>
    </submittedName>
</protein>
<accession>A0A9P5R2Y5</accession>
<dbReference type="Gene3D" id="2.60.40.640">
    <property type="match status" value="1"/>
</dbReference>
<name>A0A9P5R2Y5_9FUNG</name>
<evidence type="ECO:0000313" key="2">
    <source>
        <dbReference type="EMBL" id="KAF9120065.1"/>
    </source>
</evidence>
<sequence length="188" mass="22191">YFVRVTILRRLADVVKEQDIWVHSYVMPADGNNSIKMEVGIEDALHIEFEYNKSRYHLKDVIVGKIYFLLVRIKIKHMELSIIRRETTGAPPNQYNESETITKFEIMDGAPVRGETIPIRLFLGGFELTPTFRDVNMKFSARYYLNLVLVDEENRRYFKQQEITIFRRQVDDEITNDNSLQIQPNESL</sequence>
<comment type="caution">
    <text evidence="2">The sequence shown here is derived from an EMBL/GenBank/DDBJ whole genome shotgun (WGS) entry which is preliminary data.</text>
</comment>
<dbReference type="InterPro" id="IPR028934">
    <property type="entry name" value="Vps26-related"/>
</dbReference>
<keyword evidence="3" id="KW-1185">Reference proteome</keyword>
<dbReference type="FunFam" id="2.60.40.640:FF:000010">
    <property type="entry name" value="Vacuolar protein sorting-associated protein 26"/>
    <property type="match status" value="1"/>
</dbReference>
<reference evidence="2" key="1">
    <citation type="journal article" date="2020" name="Fungal Divers.">
        <title>Resolving the Mortierellaceae phylogeny through synthesis of multi-gene phylogenetics and phylogenomics.</title>
        <authorList>
            <person name="Vandepol N."/>
            <person name="Liber J."/>
            <person name="Desiro A."/>
            <person name="Na H."/>
            <person name="Kennedy M."/>
            <person name="Barry K."/>
            <person name="Grigoriev I.V."/>
            <person name="Miller A.N."/>
            <person name="O'Donnell K."/>
            <person name="Stajich J.E."/>
            <person name="Bonito G."/>
        </authorList>
    </citation>
    <scope>NUCLEOTIDE SEQUENCE</scope>
    <source>
        <strain evidence="2">NRRL 6426</strain>
    </source>
</reference>
<dbReference type="Proteomes" id="UP000748756">
    <property type="component" value="Unassembled WGS sequence"/>
</dbReference>
<proteinExistence type="inferred from homology"/>
<feature type="non-terminal residue" evidence="2">
    <location>
        <position position="1"/>
    </location>
</feature>
<organism evidence="2 3">
    <name type="scientific">Linnemannia schmuckeri</name>
    <dbReference type="NCBI Taxonomy" id="64567"/>
    <lineage>
        <taxon>Eukaryota</taxon>
        <taxon>Fungi</taxon>
        <taxon>Fungi incertae sedis</taxon>
        <taxon>Mucoromycota</taxon>
        <taxon>Mortierellomycotina</taxon>
        <taxon>Mortierellomycetes</taxon>
        <taxon>Mortierellales</taxon>
        <taxon>Mortierellaceae</taxon>
        <taxon>Linnemannia</taxon>
    </lineage>
</organism>
<evidence type="ECO:0000256" key="1">
    <source>
        <dbReference type="ARBA" id="ARBA00009100"/>
    </source>
</evidence>
<dbReference type="GO" id="GO:0006886">
    <property type="term" value="P:intracellular protein transport"/>
    <property type="evidence" value="ECO:0007669"/>
    <property type="project" value="InterPro"/>
</dbReference>